<dbReference type="SMART" id="SM00843">
    <property type="entry name" value="Ftsk_gamma"/>
    <property type="match status" value="1"/>
</dbReference>
<dbReference type="InterPro" id="IPR027417">
    <property type="entry name" value="P-loop_NTPase"/>
</dbReference>
<accession>A0A9D2SRF0</accession>
<dbReference type="SUPFAM" id="SSF46785">
    <property type="entry name" value="Winged helix' DNA-binding domain"/>
    <property type="match status" value="1"/>
</dbReference>
<evidence type="ECO:0000256" key="6">
    <source>
        <dbReference type="SAM" id="MobiDB-lite"/>
    </source>
</evidence>
<feature type="compositionally biased region" description="Acidic residues" evidence="6">
    <location>
        <begin position="462"/>
        <end position="476"/>
    </location>
</feature>
<dbReference type="PROSITE" id="PS50901">
    <property type="entry name" value="FTSK"/>
    <property type="match status" value="1"/>
</dbReference>
<evidence type="ECO:0000256" key="2">
    <source>
        <dbReference type="ARBA" id="ARBA00022741"/>
    </source>
</evidence>
<comment type="similarity">
    <text evidence="1">Belongs to the FtsK/SpoIIIE/SftA family.</text>
</comment>
<dbReference type="SUPFAM" id="SSF52540">
    <property type="entry name" value="P-loop containing nucleoside triphosphate hydrolases"/>
    <property type="match status" value="1"/>
</dbReference>
<feature type="binding site" evidence="5">
    <location>
        <begin position="718"/>
        <end position="725"/>
    </location>
    <ligand>
        <name>ATP</name>
        <dbReference type="ChEBI" id="CHEBI:30616"/>
    </ligand>
</feature>
<feature type="transmembrane region" description="Helical" evidence="7">
    <location>
        <begin position="177"/>
        <end position="198"/>
    </location>
</feature>
<keyword evidence="2 5" id="KW-0547">Nucleotide-binding</keyword>
<feature type="region of interest" description="Disordered" evidence="6">
    <location>
        <begin position="225"/>
        <end position="254"/>
    </location>
</feature>
<dbReference type="InterPro" id="IPR050206">
    <property type="entry name" value="FtsK/SpoIIIE/SftA"/>
</dbReference>
<dbReference type="Pfam" id="PF01580">
    <property type="entry name" value="FtsK_SpoIIIE"/>
    <property type="match status" value="1"/>
</dbReference>
<keyword evidence="7" id="KW-0812">Transmembrane</keyword>
<evidence type="ECO:0000256" key="7">
    <source>
        <dbReference type="SAM" id="Phobius"/>
    </source>
</evidence>
<dbReference type="Gene3D" id="3.40.50.300">
    <property type="entry name" value="P-loop containing nucleotide triphosphate hydrolases"/>
    <property type="match status" value="1"/>
</dbReference>
<keyword evidence="3 5" id="KW-0067">ATP-binding</keyword>
<evidence type="ECO:0000313" key="9">
    <source>
        <dbReference type="EMBL" id="HJC24106.1"/>
    </source>
</evidence>
<feature type="compositionally biased region" description="Low complexity" evidence="6">
    <location>
        <begin position="515"/>
        <end position="525"/>
    </location>
</feature>
<dbReference type="InterPro" id="IPR036388">
    <property type="entry name" value="WH-like_DNA-bd_sf"/>
</dbReference>
<dbReference type="InterPro" id="IPR041027">
    <property type="entry name" value="FtsK_alpha"/>
</dbReference>
<dbReference type="EMBL" id="DWWS01000036">
    <property type="protein sequence ID" value="HJC24106.1"/>
    <property type="molecule type" value="Genomic_DNA"/>
</dbReference>
<reference evidence="9" key="1">
    <citation type="journal article" date="2021" name="PeerJ">
        <title>Extensive microbial diversity within the chicken gut microbiome revealed by metagenomics and culture.</title>
        <authorList>
            <person name="Gilroy R."/>
            <person name="Ravi A."/>
            <person name="Getino M."/>
            <person name="Pursley I."/>
            <person name="Horton D.L."/>
            <person name="Alikhan N.F."/>
            <person name="Baker D."/>
            <person name="Gharbi K."/>
            <person name="Hall N."/>
            <person name="Watson M."/>
            <person name="Adriaenssens E.M."/>
            <person name="Foster-Nyarko E."/>
            <person name="Jarju S."/>
            <person name="Secka A."/>
            <person name="Antonio M."/>
            <person name="Oren A."/>
            <person name="Chaudhuri R.R."/>
            <person name="La Ragione R."/>
            <person name="Hildebrand F."/>
            <person name="Pallen M.J."/>
        </authorList>
    </citation>
    <scope>NUCLEOTIDE SEQUENCE</scope>
    <source>
        <strain evidence="9">USAMLcec2-132</strain>
    </source>
</reference>
<dbReference type="GO" id="GO:0016020">
    <property type="term" value="C:membrane"/>
    <property type="evidence" value="ECO:0007669"/>
    <property type="project" value="UniProtKB-SubCell"/>
</dbReference>
<feature type="transmembrane region" description="Helical" evidence="7">
    <location>
        <begin position="120"/>
        <end position="138"/>
    </location>
</feature>
<feature type="domain" description="FtsK" evidence="8">
    <location>
        <begin position="700"/>
        <end position="898"/>
    </location>
</feature>
<feature type="compositionally biased region" description="Basic residues" evidence="6">
    <location>
        <begin position="27"/>
        <end position="42"/>
    </location>
</feature>
<evidence type="ECO:0000259" key="8">
    <source>
        <dbReference type="PROSITE" id="PS50901"/>
    </source>
</evidence>
<dbReference type="InterPro" id="IPR018541">
    <property type="entry name" value="Ftsk_gamma"/>
</dbReference>
<evidence type="ECO:0000256" key="3">
    <source>
        <dbReference type="ARBA" id="ARBA00022840"/>
    </source>
</evidence>
<name>A0A9D2SRF0_9FIRM</name>
<comment type="caution">
    <text evidence="9">The sequence shown here is derived from an EMBL/GenBank/DDBJ whole genome shotgun (WGS) entry which is preliminary data.</text>
</comment>
<evidence type="ECO:0000313" key="10">
    <source>
        <dbReference type="Proteomes" id="UP000823891"/>
    </source>
</evidence>
<dbReference type="InterPro" id="IPR003593">
    <property type="entry name" value="AAA+_ATPase"/>
</dbReference>
<keyword evidence="7" id="KW-1133">Transmembrane helix</keyword>
<keyword evidence="7" id="KW-0472">Membrane</keyword>
<dbReference type="GO" id="GO:0003677">
    <property type="term" value="F:DNA binding"/>
    <property type="evidence" value="ECO:0007669"/>
    <property type="project" value="UniProtKB-KW"/>
</dbReference>
<dbReference type="GO" id="GO:0005524">
    <property type="term" value="F:ATP binding"/>
    <property type="evidence" value="ECO:0007669"/>
    <property type="project" value="UniProtKB-UniRule"/>
</dbReference>
<feature type="region of interest" description="Disordered" evidence="6">
    <location>
        <begin position="436"/>
        <end position="570"/>
    </location>
</feature>
<evidence type="ECO:0000256" key="4">
    <source>
        <dbReference type="ARBA" id="ARBA00023125"/>
    </source>
</evidence>
<dbReference type="Proteomes" id="UP000823891">
    <property type="component" value="Unassembled WGS sequence"/>
</dbReference>
<evidence type="ECO:0000256" key="5">
    <source>
        <dbReference type="PROSITE-ProRule" id="PRU00289"/>
    </source>
</evidence>
<dbReference type="PANTHER" id="PTHR22683:SF41">
    <property type="entry name" value="DNA TRANSLOCASE FTSK"/>
    <property type="match status" value="1"/>
</dbReference>
<dbReference type="InterPro" id="IPR002543">
    <property type="entry name" value="FtsK_dom"/>
</dbReference>
<reference evidence="9" key="2">
    <citation type="submission" date="2021-04" db="EMBL/GenBank/DDBJ databases">
        <authorList>
            <person name="Gilroy R."/>
        </authorList>
    </citation>
    <scope>NUCLEOTIDE SEQUENCE</scope>
    <source>
        <strain evidence="9">USAMLcec2-132</strain>
    </source>
</reference>
<feature type="transmembrane region" description="Helical" evidence="7">
    <location>
        <begin position="86"/>
        <end position="108"/>
    </location>
</feature>
<feature type="region of interest" description="Disordered" evidence="6">
    <location>
        <begin position="332"/>
        <end position="380"/>
    </location>
</feature>
<protein>
    <submittedName>
        <fullName evidence="9">DNA translocase FtsK</fullName>
    </submittedName>
</protein>
<gene>
    <name evidence="9" type="ORF">H9761_10410</name>
</gene>
<proteinExistence type="inferred from homology"/>
<dbReference type="Pfam" id="PF17854">
    <property type="entry name" value="FtsK_alpha"/>
    <property type="match status" value="1"/>
</dbReference>
<dbReference type="PANTHER" id="PTHR22683">
    <property type="entry name" value="SPORULATION PROTEIN RELATED"/>
    <property type="match status" value="1"/>
</dbReference>
<evidence type="ECO:0000256" key="1">
    <source>
        <dbReference type="ARBA" id="ARBA00006474"/>
    </source>
</evidence>
<keyword evidence="4" id="KW-0238">DNA-binding</keyword>
<feature type="compositionally biased region" description="Basic and acidic residues" evidence="6">
    <location>
        <begin position="340"/>
        <end position="376"/>
    </location>
</feature>
<dbReference type="SMART" id="SM00382">
    <property type="entry name" value="AAA"/>
    <property type="match status" value="1"/>
</dbReference>
<feature type="compositionally biased region" description="Low complexity" evidence="6">
    <location>
        <begin position="16"/>
        <end position="26"/>
    </location>
</feature>
<dbReference type="Gene3D" id="1.10.10.10">
    <property type="entry name" value="Winged helix-like DNA-binding domain superfamily/Winged helix DNA-binding domain"/>
    <property type="match status" value="1"/>
</dbReference>
<dbReference type="Gene3D" id="3.30.980.40">
    <property type="match status" value="1"/>
</dbReference>
<dbReference type="InterPro" id="IPR036390">
    <property type="entry name" value="WH_DNA-bd_sf"/>
</dbReference>
<organism evidence="9 10">
    <name type="scientific">Candidatus Eisenbergiella merdavium</name>
    <dbReference type="NCBI Taxonomy" id="2838551"/>
    <lineage>
        <taxon>Bacteria</taxon>
        <taxon>Bacillati</taxon>
        <taxon>Bacillota</taxon>
        <taxon>Clostridia</taxon>
        <taxon>Lachnospirales</taxon>
        <taxon>Lachnospiraceae</taxon>
        <taxon>Eisenbergiella</taxon>
    </lineage>
</organism>
<dbReference type="Pfam" id="PF09397">
    <property type="entry name" value="FtsK_gamma"/>
    <property type="match status" value="1"/>
</dbReference>
<feature type="compositionally biased region" description="Low complexity" evidence="6">
    <location>
        <begin position="534"/>
        <end position="554"/>
    </location>
</feature>
<feature type="transmembrane region" description="Helical" evidence="7">
    <location>
        <begin position="50"/>
        <end position="74"/>
    </location>
</feature>
<dbReference type="AlphaFoldDB" id="A0A9D2SRF0"/>
<feature type="region of interest" description="Disordered" evidence="6">
    <location>
        <begin position="1"/>
        <end position="44"/>
    </location>
</feature>
<sequence length="1053" mass="113445">MASASGSRSGTGSGTGKKSTSSSRTRSGSKTKSGGKRNQTKSRKQEERAIANEIILIAVFALCVLLFLCNFGVIGPVGNAVSSVMFGLFGMVAYAVPVLVFVGLAFGLSNRGNFFASLKIAAGILLFILIGVVLELVGGEAASMESYSIVTLYTASAQTKTGGGVLSGSFAWLMEHFLGMVGAVLLVIVLAIICLVIVTEKSFVGGVKTGSRRVYESAREDAIARRERAERRRKEQESRREREAKEREEEEARRDAEKILRMDKKVFGVMPNLTLSEDTRAAGAENTTQAGGGIRELRAAARTERKGTTGGAGAAAEDNLIDFDRIRIHSAHSAAAQEEEEKKETVRTKRAESIARPEREEDRTEASAVRPGREQASDPLAKTWRNADVFRDMKMLEPLRITVEPLDADQEEEKASLFGPGSIGASLLEEPALWTAGGEEEQEELFAGKTQPEAAKERLEAEREEEPEAGAAEEEALNGKITELDEEEAAEDDAAKDSADEEAQAAFSGLRVAEAKPSAAAAGSRGADGREARPAASGGAPASRDAAKAAAGTAQPRPKEPPRPYQFPPLSLLKRADNQNGQDAARELKNTAVKLQQTLATFGVKVTITDISQGPAVTRYELQPEQGVKVSKIKGLEDDIKLNLAATDIRIEAPIPGKAAVGIEVPNKENTAVSLRELLESKTFREFPSKLAFAVGKDIAGKVVVSDIAKMPHMLIAGSTGSGKSVCINTLIMSILYKAKPDEVKLILVDPKVVELSVYNGIPHLLIPVVTDPKQASGALHWGVAEMESRYQKFADWNVRDLKGYNKKVEEQRKKGDPDAPERLPQIVIIVDELADLMMVAPGEVEESICRLAQLARAAGIHLIIATQRPSVDVITGLIKANMPSRAAFAVSSGVDSRTILDMNGAEKLLGKGDMLFYPQGYPKPARVQGSFVSDGEVSDVVDFLKNQAIGNVYDDRILEKVKSIESSAASAGGSGSGNERDPYFEQAGRFIIDKDKASIGMLQRMFKIGFNRAARIMDQLADAGVVGEEEGTKPRKILMSEEQFEQYIEETL</sequence>